<feature type="domain" description="RAI1-like" evidence="4">
    <location>
        <begin position="105"/>
        <end position="174"/>
    </location>
</feature>
<organism evidence="5 6">
    <name type="scientific">Malus domestica</name>
    <name type="common">Apple</name>
    <name type="synonym">Pyrus malus</name>
    <dbReference type="NCBI Taxonomy" id="3750"/>
    <lineage>
        <taxon>Eukaryota</taxon>
        <taxon>Viridiplantae</taxon>
        <taxon>Streptophyta</taxon>
        <taxon>Embryophyta</taxon>
        <taxon>Tracheophyta</taxon>
        <taxon>Spermatophyta</taxon>
        <taxon>Magnoliopsida</taxon>
        <taxon>eudicotyledons</taxon>
        <taxon>Gunneridae</taxon>
        <taxon>Pentapetalae</taxon>
        <taxon>rosids</taxon>
        <taxon>fabids</taxon>
        <taxon>Rosales</taxon>
        <taxon>Rosaceae</taxon>
        <taxon>Amygdaloideae</taxon>
        <taxon>Maleae</taxon>
        <taxon>Malus</taxon>
    </lineage>
</organism>
<dbReference type="GO" id="GO:0110155">
    <property type="term" value="P:NAD-cap decapping"/>
    <property type="evidence" value="ECO:0007669"/>
    <property type="project" value="TreeGrafter"/>
</dbReference>
<evidence type="ECO:0000256" key="1">
    <source>
        <dbReference type="ARBA" id="ARBA00006562"/>
    </source>
</evidence>
<proteinExistence type="inferred from homology"/>
<protein>
    <recommendedName>
        <fullName evidence="2">Decapping nuclease</fullName>
        <ecNumber evidence="2">3.6.1.-</ecNumber>
    </recommendedName>
</protein>
<dbReference type="GO" id="GO:0046872">
    <property type="term" value="F:metal ion binding"/>
    <property type="evidence" value="ECO:0007669"/>
    <property type="project" value="UniProtKB-KW"/>
</dbReference>
<sequence length="365" mass="41003">MLEPSLLSVFLKLYVSLGLESQVTRDGATLLTLNLSHLALAVCFGDLEQVNAMILIQVELTNMDLKSISSRSVPDPHTLRKSSHFIGPKVLQIAWVRDPGRGDGPIHNVDANVEYCSVIKTKLGAHRILMGAEMDCCDSTDDGRRFYVELKTSHELDNHKIEYEFEKEKLLKFWPSLLSVFLKLYVSLGLESQVTRDGATLLTLNLSHLALAVCFGDLEQVNAMILIQVELTNMDLKSISSRSVPDPHTLRKSSHFIGPKVLQIAWVRDPGRGDGPIHNVDANVEYCSVIKTKLGAHRILMGAEMDCCDSTDDGRRFYVELKTSHELDNHKIEYEFEKEKLLKFWASVKSVIVKRVDTESHLSTT</sequence>
<comment type="caution">
    <text evidence="5">The sequence shown here is derived from an EMBL/GenBank/DDBJ whole genome shotgun (WGS) entry which is preliminary data.</text>
</comment>
<keyword evidence="2" id="KW-0479">Metal-binding</keyword>
<dbReference type="AlphaFoldDB" id="A0A498J7F7"/>
<gene>
    <name evidence="5" type="ORF">DVH24_035371</name>
</gene>
<reference evidence="5 6" key="1">
    <citation type="submission" date="2018-10" db="EMBL/GenBank/DDBJ databases">
        <title>A high-quality apple genome assembly.</title>
        <authorList>
            <person name="Hu J."/>
        </authorList>
    </citation>
    <scope>NUCLEOTIDE SEQUENCE [LARGE SCALE GENOMIC DNA]</scope>
    <source>
        <strain evidence="6">cv. HFTH1</strain>
        <tissue evidence="5">Young leaf</tissue>
    </source>
</reference>
<dbReference type="STRING" id="3750.A0A498J7F7"/>
<dbReference type="GO" id="GO:0000956">
    <property type="term" value="P:nuclear-transcribed mRNA catabolic process"/>
    <property type="evidence" value="ECO:0007669"/>
    <property type="project" value="TreeGrafter"/>
</dbReference>
<feature type="chain" id="PRO_5019865321" description="Decapping nuclease" evidence="3">
    <location>
        <begin position="19"/>
        <end position="365"/>
    </location>
</feature>
<evidence type="ECO:0000256" key="2">
    <source>
        <dbReference type="RuleBase" id="RU367113"/>
    </source>
</evidence>
<keyword evidence="3" id="KW-0732">Signal</keyword>
<keyword evidence="6" id="KW-1185">Reference proteome</keyword>
<comment type="subcellular location">
    <subcellularLocation>
        <location evidence="2">Nucleus</location>
    </subcellularLocation>
</comment>
<dbReference type="EC" id="3.6.1.-" evidence="2"/>
<accession>A0A498J7F7</accession>
<dbReference type="PANTHER" id="PTHR12395:SF9">
    <property type="entry name" value="DECAPPING AND EXORIBONUCLEASE PROTEIN"/>
    <property type="match status" value="1"/>
</dbReference>
<dbReference type="Proteomes" id="UP000290289">
    <property type="component" value="Chromosome 9"/>
</dbReference>
<dbReference type="GO" id="GO:0005829">
    <property type="term" value="C:cytosol"/>
    <property type="evidence" value="ECO:0007669"/>
    <property type="project" value="TreeGrafter"/>
</dbReference>
<keyword evidence="2" id="KW-0540">Nuclease</keyword>
<keyword evidence="2" id="KW-0539">Nucleus</keyword>
<feature type="signal peptide" evidence="3">
    <location>
        <begin position="1"/>
        <end position="18"/>
    </location>
</feature>
<evidence type="ECO:0000256" key="3">
    <source>
        <dbReference type="SAM" id="SignalP"/>
    </source>
</evidence>
<evidence type="ECO:0000259" key="4">
    <source>
        <dbReference type="Pfam" id="PF08652"/>
    </source>
</evidence>
<comment type="cofactor">
    <cofactor evidence="2">
        <name>a divalent metal cation</name>
        <dbReference type="ChEBI" id="CHEBI:60240"/>
    </cofactor>
</comment>
<evidence type="ECO:0000313" key="5">
    <source>
        <dbReference type="EMBL" id="RXH90607.1"/>
    </source>
</evidence>
<dbReference type="Pfam" id="PF08652">
    <property type="entry name" value="RAI1"/>
    <property type="match status" value="2"/>
</dbReference>
<comment type="function">
    <text evidence="2">Decapping enzyme for NAD-capped RNAs: specifically hydrolyzes the nicotinamide adenine dinucleotide (NAD) cap from a subset of RNAs by removing the entire NAD moiety from the 5'-end of an NAD-capped RNA.</text>
</comment>
<keyword evidence="2" id="KW-0378">Hydrolase</keyword>
<feature type="domain" description="RAI1-like" evidence="4">
    <location>
        <begin position="276"/>
        <end position="354"/>
    </location>
</feature>
<keyword evidence="2" id="KW-0694">RNA-binding</keyword>
<dbReference type="PANTHER" id="PTHR12395">
    <property type="entry name" value="DOM-3 RELATED"/>
    <property type="match status" value="1"/>
</dbReference>
<evidence type="ECO:0000313" key="6">
    <source>
        <dbReference type="Proteomes" id="UP000290289"/>
    </source>
</evidence>
<dbReference type="EMBL" id="RDQH01000335">
    <property type="protein sequence ID" value="RXH90607.1"/>
    <property type="molecule type" value="Genomic_DNA"/>
</dbReference>
<dbReference type="InterPro" id="IPR039039">
    <property type="entry name" value="RAI1-like_fam"/>
</dbReference>
<name>A0A498J7F7_MALDO</name>
<dbReference type="GO" id="GO:0005634">
    <property type="term" value="C:nucleus"/>
    <property type="evidence" value="ECO:0007669"/>
    <property type="project" value="UniProtKB-SubCell"/>
</dbReference>
<dbReference type="GO" id="GO:0000166">
    <property type="term" value="F:nucleotide binding"/>
    <property type="evidence" value="ECO:0007669"/>
    <property type="project" value="UniProtKB-KW"/>
</dbReference>
<dbReference type="GO" id="GO:0003723">
    <property type="term" value="F:RNA binding"/>
    <property type="evidence" value="ECO:0007669"/>
    <property type="project" value="UniProtKB-KW"/>
</dbReference>
<keyword evidence="2" id="KW-0547">Nucleotide-binding</keyword>
<dbReference type="InterPro" id="IPR013961">
    <property type="entry name" value="RAI1"/>
</dbReference>
<dbReference type="GO" id="GO:0004518">
    <property type="term" value="F:nuclease activity"/>
    <property type="evidence" value="ECO:0007669"/>
    <property type="project" value="UniProtKB-KW"/>
</dbReference>
<comment type="similarity">
    <text evidence="1 2">Belongs to the DXO/Dom3Z family.</text>
</comment>
<dbReference type="GO" id="GO:0034353">
    <property type="term" value="F:mRNA 5'-diphosphatase activity"/>
    <property type="evidence" value="ECO:0007669"/>
    <property type="project" value="TreeGrafter"/>
</dbReference>